<dbReference type="Proteomes" id="UP001420932">
    <property type="component" value="Unassembled WGS sequence"/>
</dbReference>
<gene>
    <name evidence="2" type="ORF">Syun_013957</name>
</gene>
<sequence>MAAFSPNLCRFNSPPISPFPHTPKTSHRIRTNTVRATANSEKKTSKPSEEEDSTRTTSTQSKLPKKPIYSMGHPPYYKGLDYIYEDRGEIAWVGIPTAPAWLPTDMLIKYAFKRRDEENNTL</sequence>
<evidence type="ECO:0000313" key="2">
    <source>
        <dbReference type="EMBL" id="KAK9134627.1"/>
    </source>
</evidence>
<dbReference type="AlphaFoldDB" id="A0AAP0JKN9"/>
<comment type="caution">
    <text evidence="2">The sequence shown here is derived from an EMBL/GenBank/DDBJ whole genome shotgun (WGS) entry which is preliminary data.</text>
</comment>
<accession>A0AAP0JKN9</accession>
<dbReference type="PANTHER" id="PTHR36728">
    <property type="entry name" value="NAD(P)H-QUINONE OXIDOREDUCTASE SUBUNIT O, CHLOROPLASTIC"/>
    <property type="match status" value="1"/>
</dbReference>
<proteinExistence type="predicted"/>
<evidence type="ECO:0000256" key="1">
    <source>
        <dbReference type="SAM" id="MobiDB-lite"/>
    </source>
</evidence>
<reference evidence="2 3" key="1">
    <citation type="submission" date="2024-01" db="EMBL/GenBank/DDBJ databases">
        <title>Genome assemblies of Stephania.</title>
        <authorList>
            <person name="Yang L."/>
        </authorList>
    </citation>
    <scope>NUCLEOTIDE SEQUENCE [LARGE SCALE GENOMIC DNA]</scope>
    <source>
        <strain evidence="2">YNDBR</strain>
        <tissue evidence="2">Leaf</tissue>
    </source>
</reference>
<name>A0AAP0JKN9_9MAGN</name>
<keyword evidence="3" id="KW-1185">Reference proteome</keyword>
<dbReference type="EMBL" id="JBBNAF010000006">
    <property type="protein sequence ID" value="KAK9134627.1"/>
    <property type="molecule type" value="Genomic_DNA"/>
</dbReference>
<dbReference type="PANTHER" id="PTHR36728:SF2">
    <property type="entry name" value="NAD(P)H-QUINONE OXIDOREDUCTASE SUBUNIT O, CHLOROPLASTIC"/>
    <property type="match status" value="1"/>
</dbReference>
<organism evidence="2 3">
    <name type="scientific">Stephania yunnanensis</name>
    <dbReference type="NCBI Taxonomy" id="152371"/>
    <lineage>
        <taxon>Eukaryota</taxon>
        <taxon>Viridiplantae</taxon>
        <taxon>Streptophyta</taxon>
        <taxon>Embryophyta</taxon>
        <taxon>Tracheophyta</taxon>
        <taxon>Spermatophyta</taxon>
        <taxon>Magnoliopsida</taxon>
        <taxon>Ranunculales</taxon>
        <taxon>Menispermaceae</taxon>
        <taxon>Menispermoideae</taxon>
        <taxon>Cissampelideae</taxon>
        <taxon>Stephania</taxon>
    </lineage>
</organism>
<protein>
    <submittedName>
        <fullName evidence="2">Uncharacterized protein</fullName>
    </submittedName>
</protein>
<feature type="region of interest" description="Disordered" evidence="1">
    <location>
        <begin position="1"/>
        <end position="68"/>
    </location>
</feature>
<evidence type="ECO:0000313" key="3">
    <source>
        <dbReference type="Proteomes" id="UP001420932"/>
    </source>
</evidence>